<keyword evidence="1" id="KW-1185">Reference proteome</keyword>
<dbReference type="Proteomes" id="UP000790787">
    <property type="component" value="Chromosome 15"/>
</dbReference>
<name>A0AC58SRB1_TOBAC</name>
<proteinExistence type="predicted"/>
<dbReference type="RefSeq" id="XP_075087512.1">
    <property type="nucleotide sequence ID" value="XM_075231411.1"/>
</dbReference>
<gene>
    <name evidence="2" type="primary">LOC142169541</name>
</gene>
<reference evidence="1" key="1">
    <citation type="journal article" date="2014" name="Nat. Commun.">
        <title>The tobacco genome sequence and its comparison with those of tomato and potato.</title>
        <authorList>
            <person name="Sierro N."/>
            <person name="Battey J.N."/>
            <person name="Ouadi S."/>
            <person name="Bakaher N."/>
            <person name="Bovet L."/>
            <person name="Willig A."/>
            <person name="Goepfert S."/>
            <person name="Peitsch M.C."/>
            <person name="Ivanov N.V."/>
        </authorList>
    </citation>
    <scope>NUCLEOTIDE SEQUENCE [LARGE SCALE GENOMIC DNA]</scope>
</reference>
<evidence type="ECO:0000313" key="2">
    <source>
        <dbReference type="RefSeq" id="XP_075087512.1"/>
    </source>
</evidence>
<organism evidence="1 2">
    <name type="scientific">Nicotiana tabacum</name>
    <name type="common">Common tobacco</name>
    <dbReference type="NCBI Taxonomy" id="4097"/>
    <lineage>
        <taxon>Eukaryota</taxon>
        <taxon>Viridiplantae</taxon>
        <taxon>Streptophyta</taxon>
        <taxon>Embryophyta</taxon>
        <taxon>Tracheophyta</taxon>
        <taxon>Spermatophyta</taxon>
        <taxon>Magnoliopsida</taxon>
        <taxon>eudicotyledons</taxon>
        <taxon>Gunneridae</taxon>
        <taxon>Pentapetalae</taxon>
        <taxon>asterids</taxon>
        <taxon>lamiids</taxon>
        <taxon>Solanales</taxon>
        <taxon>Solanaceae</taxon>
        <taxon>Nicotianoideae</taxon>
        <taxon>Nicotianeae</taxon>
        <taxon>Nicotiana</taxon>
    </lineage>
</organism>
<reference evidence="2" key="2">
    <citation type="submission" date="2025-08" db="UniProtKB">
        <authorList>
            <consortium name="RefSeq"/>
        </authorList>
    </citation>
    <scope>IDENTIFICATION</scope>
    <source>
        <tissue evidence="2">Leaf</tissue>
    </source>
</reference>
<sequence length="244" mass="28371">MARCMLKAKSMPREFWAEAISSAVYLNNRSPTRNVRDQTPQEAWRGRKPSVKHLRIFWSIAYTHVPQQGKVKLDNRSVKNVFFGYDSSSKGYKLYNPSSGKVVVNHNVEFDEELAWNWEAQEEPLYDFLPYFGDEEESKTLEPVQDTTPPPSPTNVTPPSSQESSNEQPQRTMSIQEIYEDIEEVTNFDFLYCLFTESAPMNFDEVVTDKKWRETMKEEIESIEKNKTWELTTLPKGHRAIGVK</sequence>
<protein>
    <submittedName>
        <fullName evidence="2">Uncharacterized protein LOC142169541</fullName>
    </submittedName>
</protein>
<evidence type="ECO:0000313" key="1">
    <source>
        <dbReference type="Proteomes" id="UP000790787"/>
    </source>
</evidence>
<accession>A0AC58SRB1</accession>